<dbReference type="RefSeq" id="WP_022610212.1">
    <property type="nucleotide sequence ID" value="NZ_LK391965.1"/>
</dbReference>
<name>A0AAV2VHW4_9VIBR</name>
<gene>
    <name evidence="1" type="ORF">VIBNISOn1_1090006</name>
</gene>
<evidence type="ECO:0000313" key="1">
    <source>
        <dbReference type="EMBL" id="CCO44294.1"/>
    </source>
</evidence>
<dbReference type="AlphaFoldDB" id="A0AAV2VHW4"/>
<evidence type="ECO:0008006" key="3">
    <source>
        <dbReference type="Google" id="ProtNLM"/>
    </source>
</evidence>
<reference evidence="1 2" key="1">
    <citation type="journal article" date="2013" name="ISME J.">
        <title>Comparative genomics of pathogenic lineages of Vibrio nigripulchritudo identifies virulence-associated traits.</title>
        <authorList>
            <person name="Goudenege D."/>
            <person name="Labreuche Y."/>
            <person name="Krin E."/>
            <person name="Ansquer D."/>
            <person name="Mangenot S."/>
            <person name="Calteau A."/>
            <person name="Medigue C."/>
            <person name="Mazel D."/>
            <person name="Polz M.F."/>
            <person name="Le Roux F."/>
        </authorList>
    </citation>
    <scope>NUCLEOTIDE SEQUENCE [LARGE SCALE GENOMIC DNA]</scope>
    <source>
        <strain evidence="1 2">SOn1</strain>
    </source>
</reference>
<dbReference type="EMBL" id="CAOF01000012">
    <property type="protein sequence ID" value="CCO44294.1"/>
    <property type="molecule type" value="Genomic_DNA"/>
</dbReference>
<comment type="caution">
    <text evidence="1">The sequence shown here is derived from an EMBL/GenBank/DDBJ whole genome shotgun (WGS) entry which is preliminary data.</text>
</comment>
<accession>A0AAV2VHW4</accession>
<sequence>MSNYLTDLSELDRRLLSFLEKDEINAEEIAEAVDKRELLLQSVLHEFEKSPDLVNKEEWQRAVERTQKIVLLMQANTNKIAEHLKKVRHGSKSVQLYKKFL</sequence>
<dbReference type="Proteomes" id="UP000018211">
    <property type="component" value="Unassembled WGS sequence"/>
</dbReference>
<proteinExistence type="predicted"/>
<organism evidence="1 2">
    <name type="scientific">Vibrio nigripulchritudo SOn1</name>
    <dbReference type="NCBI Taxonomy" id="1238450"/>
    <lineage>
        <taxon>Bacteria</taxon>
        <taxon>Pseudomonadati</taxon>
        <taxon>Pseudomonadota</taxon>
        <taxon>Gammaproteobacteria</taxon>
        <taxon>Vibrionales</taxon>
        <taxon>Vibrionaceae</taxon>
        <taxon>Vibrio</taxon>
    </lineage>
</organism>
<protein>
    <recommendedName>
        <fullName evidence="3">Flagellar rod protein FlaI</fullName>
    </recommendedName>
</protein>
<evidence type="ECO:0000313" key="2">
    <source>
        <dbReference type="Proteomes" id="UP000018211"/>
    </source>
</evidence>